<gene>
    <name evidence="7" type="ORF">glysoja_028010</name>
</gene>
<evidence type="ECO:0000256" key="1">
    <source>
        <dbReference type="ARBA" id="ARBA00022664"/>
    </source>
</evidence>
<keyword evidence="3" id="KW-0508">mRNA splicing</keyword>
<dbReference type="GO" id="GO:0005681">
    <property type="term" value="C:spliceosomal complex"/>
    <property type="evidence" value="ECO:0007669"/>
    <property type="project" value="UniProtKB-KW"/>
</dbReference>
<evidence type="ECO:0000256" key="4">
    <source>
        <dbReference type="PROSITE-ProRule" id="PRU00176"/>
    </source>
</evidence>
<dbReference type="InterPro" id="IPR012677">
    <property type="entry name" value="Nucleotide-bd_a/b_plait_sf"/>
</dbReference>
<accession>A0A0B2S1S5</accession>
<dbReference type="EMBL" id="KN646348">
    <property type="protein sequence ID" value="KHN39205.1"/>
    <property type="molecule type" value="Genomic_DNA"/>
</dbReference>
<feature type="region of interest" description="Disordered" evidence="5">
    <location>
        <begin position="155"/>
        <end position="240"/>
    </location>
</feature>
<sequence length="240" mass="26684">MPRHDDKYSNTRLDVGHLSSMTRSRDLERVFSRYGRVQGVDMKNFFAFVDFGDPRDADDARYNLDGREVEGRHDTVEFAKGGPRGSWESSGQGQGPPTGPGRCFDCGLMVIGPEIAKLGMGRTTDMDEVFQVTFCSSWQKKGSKLQPRPQLQIRKHSASLDQSSPQKRGVTSPGSDRLATRQDGSDYSGGPRKKSRSPARDCDEGGYDSPKVNGHSRSLRDDDKSPIDEDDDNHRRSLSP</sequence>
<evidence type="ECO:0000256" key="3">
    <source>
        <dbReference type="ARBA" id="ARBA00023187"/>
    </source>
</evidence>
<evidence type="ECO:0000256" key="2">
    <source>
        <dbReference type="ARBA" id="ARBA00022728"/>
    </source>
</evidence>
<dbReference type="GO" id="GO:0006397">
    <property type="term" value="P:mRNA processing"/>
    <property type="evidence" value="ECO:0007669"/>
    <property type="project" value="UniProtKB-KW"/>
</dbReference>
<feature type="region of interest" description="Disordered" evidence="5">
    <location>
        <begin position="75"/>
        <end position="101"/>
    </location>
</feature>
<evidence type="ECO:0000313" key="7">
    <source>
        <dbReference type="EMBL" id="KHN39205.1"/>
    </source>
</evidence>
<dbReference type="PROSITE" id="PS50102">
    <property type="entry name" value="RRM"/>
    <property type="match status" value="1"/>
</dbReference>
<dbReference type="GO" id="GO:0008380">
    <property type="term" value="P:RNA splicing"/>
    <property type="evidence" value="ECO:0007669"/>
    <property type="project" value="UniProtKB-KW"/>
</dbReference>
<feature type="compositionally biased region" description="Basic and acidic residues" evidence="5">
    <location>
        <begin position="218"/>
        <end position="240"/>
    </location>
</feature>
<dbReference type="SMART" id="SM00360">
    <property type="entry name" value="RRM"/>
    <property type="match status" value="1"/>
</dbReference>
<dbReference type="Pfam" id="PF00076">
    <property type="entry name" value="RRM_1"/>
    <property type="match status" value="1"/>
</dbReference>
<evidence type="ECO:0000256" key="5">
    <source>
        <dbReference type="SAM" id="MobiDB-lite"/>
    </source>
</evidence>
<name>A0A0B2S1S5_GLYSO</name>
<dbReference type="SUPFAM" id="SSF54928">
    <property type="entry name" value="RNA-binding domain, RBD"/>
    <property type="match status" value="1"/>
</dbReference>
<feature type="domain" description="RRM" evidence="6">
    <location>
        <begin position="11"/>
        <end position="81"/>
    </location>
</feature>
<keyword evidence="4" id="KW-0694">RNA-binding</keyword>
<dbReference type="InterPro" id="IPR050907">
    <property type="entry name" value="SRSF"/>
</dbReference>
<dbReference type="Proteomes" id="UP000053555">
    <property type="component" value="Unassembled WGS sequence"/>
</dbReference>
<keyword evidence="2" id="KW-0747">Spliceosome</keyword>
<evidence type="ECO:0000259" key="6">
    <source>
        <dbReference type="PROSITE" id="PS50102"/>
    </source>
</evidence>
<dbReference type="FunFam" id="3.30.70.330:FF:000272">
    <property type="entry name" value="Serine/arginine-rich splicing factor RS2Z32"/>
    <property type="match status" value="1"/>
</dbReference>
<dbReference type="GO" id="GO:0003723">
    <property type="term" value="F:RNA binding"/>
    <property type="evidence" value="ECO:0007669"/>
    <property type="project" value="UniProtKB-UniRule"/>
</dbReference>
<protein>
    <submittedName>
        <fullName evidence="7">Serine/arginine-rich splicing factor 6</fullName>
    </submittedName>
</protein>
<organism evidence="7">
    <name type="scientific">Glycine soja</name>
    <name type="common">Wild soybean</name>
    <dbReference type="NCBI Taxonomy" id="3848"/>
    <lineage>
        <taxon>Eukaryota</taxon>
        <taxon>Viridiplantae</taxon>
        <taxon>Streptophyta</taxon>
        <taxon>Embryophyta</taxon>
        <taxon>Tracheophyta</taxon>
        <taxon>Spermatophyta</taxon>
        <taxon>Magnoliopsida</taxon>
        <taxon>eudicotyledons</taxon>
        <taxon>Gunneridae</taxon>
        <taxon>Pentapetalae</taxon>
        <taxon>rosids</taxon>
        <taxon>fabids</taxon>
        <taxon>Fabales</taxon>
        <taxon>Fabaceae</taxon>
        <taxon>Papilionoideae</taxon>
        <taxon>50 kb inversion clade</taxon>
        <taxon>NPAAA clade</taxon>
        <taxon>indigoferoid/millettioid clade</taxon>
        <taxon>Phaseoleae</taxon>
        <taxon>Glycine</taxon>
        <taxon>Glycine subgen. Soja</taxon>
    </lineage>
</organism>
<dbReference type="AlphaFoldDB" id="A0A0B2S1S5"/>
<dbReference type="PANTHER" id="PTHR23147">
    <property type="entry name" value="SERINE/ARGININE RICH SPLICING FACTOR"/>
    <property type="match status" value="1"/>
</dbReference>
<dbReference type="InterPro" id="IPR035979">
    <property type="entry name" value="RBD_domain_sf"/>
</dbReference>
<dbReference type="Gene3D" id="3.30.70.330">
    <property type="match status" value="1"/>
</dbReference>
<keyword evidence="1" id="KW-0507">mRNA processing</keyword>
<reference evidence="7" key="1">
    <citation type="submission" date="2014-07" db="EMBL/GenBank/DDBJ databases">
        <title>Identification of a novel salt tolerance gene in wild soybean by whole-genome sequencing.</title>
        <authorList>
            <person name="Lam H.-M."/>
            <person name="Qi X."/>
            <person name="Li M.-W."/>
            <person name="Liu X."/>
            <person name="Xie M."/>
            <person name="Ni M."/>
            <person name="Xu X."/>
        </authorList>
    </citation>
    <scope>NUCLEOTIDE SEQUENCE [LARGE SCALE GENOMIC DNA]</scope>
    <source>
        <tissue evidence="7">Root</tissue>
    </source>
</reference>
<proteinExistence type="predicted"/>
<dbReference type="InterPro" id="IPR000504">
    <property type="entry name" value="RRM_dom"/>
</dbReference>